<dbReference type="CDD" id="cd00519">
    <property type="entry name" value="Lipase_3"/>
    <property type="match status" value="1"/>
</dbReference>
<organism evidence="7 8">
    <name type="scientific">Ziziphus jujuba var. spinosa</name>
    <dbReference type="NCBI Taxonomy" id="714518"/>
    <lineage>
        <taxon>Eukaryota</taxon>
        <taxon>Viridiplantae</taxon>
        <taxon>Streptophyta</taxon>
        <taxon>Embryophyta</taxon>
        <taxon>Tracheophyta</taxon>
        <taxon>Spermatophyta</taxon>
        <taxon>Magnoliopsida</taxon>
        <taxon>eudicotyledons</taxon>
        <taxon>Gunneridae</taxon>
        <taxon>Pentapetalae</taxon>
        <taxon>rosids</taxon>
        <taxon>fabids</taxon>
        <taxon>Rosales</taxon>
        <taxon>Rhamnaceae</taxon>
        <taxon>Paliureae</taxon>
        <taxon>Ziziphus</taxon>
    </lineage>
</organism>
<dbReference type="EMBL" id="JAEACU010000012">
    <property type="protein sequence ID" value="KAH7512965.1"/>
    <property type="molecule type" value="Genomic_DNA"/>
</dbReference>
<sequence>MEHIASKWRAMSVGNNWEGLLDPLNNDLRRYIIHYGERAEAAGAAFISEVKSKNVGLPRYPKTNLFSKIGLEQGNPFKYTVKKYIYASTSEITENTPMGAAGNSNWIGFVAVSTDQGTHVLGRRDILISWRGTIRHAEEAIDLKTLLIPAPTIFGSENNDAKIHHGWYSYYTHAEPGSTYNSTSSREQVLEAISRLIEEYKEEIVSITVTGHSMGGALAILNATDIVFNGFNKPTTTGGKVCPVIAIVFGCPRLGNQGFSDLFSGLKNLHVLRVRNSKDIVPDLPKHDLLGHKYIHVGNEFPIDTTTSPYLKSHDSNHAALHNLDIYLHGVAGPKVVDGKNELEVDRDIAWVNKQTDLLKDEYNIVANWWVKENKSMVQMDDGKWVLKDPEIAGEDDYI</sequence>
<dbReference type="InterPro" id="IPR002921">
    <property type="entry name" value="Fungal_lipase-type"/>
</dbReference>
<dbReference type="SUPFAM" id="SSF53474">
    <property type="entry name" value="alpha/beta-Hydrolases"/>
    <property type="match status" value="1"/>
</dbReference>
<keyword evidence="3 5" id="KW-0442">Lipid degradation</keyword>
<dbReference type="OrthoDB" id="438440at2759"/>
<accession>A0A978UDX2</accession>
<dbReference type="Gene3D" id="3.40.50.1820">
    <property type="entry name" value="alpha/beta hydrolase"/>
    <property type="match status" value="1"/>
</dbReference>
<reference evidence="7" key="1">
    <citation type="journal article" date="2021" name="Front. Plant Sci.">
        <title>Chromosome-Scale Genome Assembly for Chinese Sour Jujube and Insights Into Its Genome Evolution and Domestication Signature.</title>
        <authorList>
            <person name="Shen L.-Y."/>
            <person name="Luo H."/>
            <person name="Wang X.-L."/>
            <person name="Wang X.-M."/>
            <person name="Qiu X.-J."/>
            <person name="Liu H."/>
            <person name="Zhou S.-S."/>
            <person name="Jia K.-H."/>
            <person name="Nie S."/>
            <person name="Bao Y.-T."/>
            <person name="Zhang R.-G."/>
            <person name="Yun Q.-Z."/>
            <person name="Chai Y.-H."/>
            <person name="Lu J.-Y."/>
            <person name="Li Y."/>
            <person name="Zhao S.-W."/>
            <person name="Mao J.-F."/>
            <person name="Jia S.-G."/>
            <person name="Mao Y.-M."/>
        </authorList>
    </citation>
    <scope>NUCLEOTIDE SEQUENCE</scope>
    <source>
        <strain evidence="7">AT0</strain>
        <tissue evidence="7">Leaf</tissue>
    </source>
</reference>
<evidence type="ECO:0000256" key="5">
    <source>
        <dbReference type="RuleBase" id="RU367093"/>
    </source>
</evidence>
<dbReference type="PANTHER" id="PTHR31828">
    <property type="entry name" value="PHOSPHOLIPASE A1-IIGAMMA"/>
    <property type="match status" value="1"/>
</dbReference>
<dbReference type="FunFam" id="3.40.50.1820:FF:000065">
    <property type="entry name" value="Phospholipase A1-II 3"/>
    <property type="match status" value="1"/>
</dbReference>
<evidence type="ECO:0000256" key="3">
    <source>
        <dbReference type="ARBA" id="ARBA00022963"/>
    </source>
</evidence>
<gene>
    <name evidence="7" type="ORF">FEM48_Zijuj12G0146300</name>
</gene>
<comment type="similarity">
    <text evidence="1 5">Belongs to the AB hydrolase superfamily. Lipase family.</text>
</comment>
<comment type="caution">
    <text evidence="7">The sequence shown here is derived from an EMBL/GenBank/DDBJ whole genome shotgun (WGS) entry which is preliminary data.</text>
</comment>
<dbReference type="Proteomes" id="UP000813462">
    <property type="component" value="Unassembled WGS sequence"/>
</dbReference>
<evidence type="ECO:0000313" key="8">
    <source>
        <dbReference type="Proteomes" id="UP000813462"/>
    </source>
</evidence>
<dbReference type="PANTHER" id="PTHR31828:SF20">
    <property type="entry name" value="PHOSPHOLIPASE A1"/>
    <property type="match status" value="1"/>
</dbReference>
<keyword evidence="4 5" id="KW-0443">Lipid metabolism</keyword>
<dbReference type="EC" id="3.1.1.-" evidence="5"/>
<protein>
    <recommendedName>
        <fullName evidence="5">Phospholipase A1</fullName>
        <ecNumber evidence="5">3.1.1.-</ecNumber>
    </recommendedName>
</protein>
<dbReference type="InterPro" id="IPR029058">
    <property type="entry name" value="AB_hydrolase_fold"/>
</dbReference>
<proteinExistence type="inferred from homology"/>
<dbReference type="InterPro" id="IPR033556">
    <property type="entry name" value="PLA"/>
</dbReference>
<dbReference type="AlphaFoldDB" id="A0A978UDX2"/>
<evidence type="ECO:0000256" key="1">
    <source>
        <dbReference type="ARBA" id="ARBA00010701"/>
    </source>
</evidence>
<dbReference type="GO" id="GO:0016042">
    <property type="term" value="P:lipid catabolic process"/>
    <property type="evidence" value="ECO:0007669"/>
    <property type="project" value="UniProtKB-UniRule"/>
</dbReference>
<dbReference type="GO" id="GO:0008970">
    <property type="term" value="F:phospholipase A1 activity"/>
    <property type="evidence" value="ECO:0007669"/>
    <property type="project" value="UniProtKB-UniRule"/>
</dbReference>
<keyword evidence="2 5" id="KW-0378">Hydrolase</keyword>
<evidence type="ECO:0000256" key="4">
    <source>
        <dbReference type="ARBA" id="ARBA00023098"/>
    </source>
</evidence>
<dbReference type="GO" id="GO:0005737">
    <property type="term" value="C:cytoplasm"/>
    <property type="evidence" value="ECO:0007669"/>
    <property type="project" value="UniProtKB-ARBA"/>
</dbReference>
<name>A0A978UDX2_ZIZJJ</name>
<evidence type="ECO:0000259" key="6">
    <source>
        <dbReference type="Pfam" id="PF01764"/>
    </source>
</evidence>
<dbReference type="Pfam" id="PF01764">
    <property type="entry name" value="Lipase_3"/>
    <property type="match status" value="1"/>
</dbReference>
<evidence type="ECO:0000313" key="7">
    <source>
        <dbReference type="EMBL" id="KAH7512965.1"/>
    </source>
</evidence>
<evidence type="ECO:0000256" key="2">
    <source>
        <dbReference type="ARBA" id="ARBA00022801"/>
    </source>
</evidence>
<feature type="domain" description="Fungal lipase-type" evidence="6">
    <location>
        <begin position="128"/>
        <end position="286"/>
    </location>
</feature>
<comment type="function">
    <text evidence="5">Acylhydrolase that catalyzes the hydrolysis of phospholipids at the sn-1 position.</text>
</comment>